<dbReference type="AlphaFoldDB" id="A0A0L8MHT1"/>
<organism evidence="1 2">
    <name type="scientific">Streptomyces virginiae</name>
    <name type="common">Streptomyces cinnamonensis</name>
    <dbReference type="NCBI Taxonomy" id="1961"/>
    <lineage>
        <taxon>Bacteria</taxon>
        <taxon>Bacillati</taxon>
        <taxon>Actinomycetota</taxon>
        <taxon>Actinomycetes</taxon>
        <taxon>Kitasatosporales</taxon>
        <taxon>Streptomycetaceae</taxon>
        <taxon>Streptomyces</taxon>
    </lineage>
</organism>
<dbReference type="OrthoDB" id="4174446at2"/>
<protein>
    <submittedName>
        <fullName evidence="1">Uncharacterized protein</fullName>
    </submittedName>
</protein>
<accession>A0A0L8MHT1</accession>
<sequence length="200" mass="22199">MDEMPWFEYDEDDLNVAQRAFVDVLAERAASWLVDPLDTVVLPSTNTSNGQLIVYLDIGDPQRNQGVLTVGAHFDGSVARGGELHNQDFTIRQTARELAFEAAGSPTELANRAAAWFEAVLARPLVRYEWHHEGRMYAVRYEYADTGRGLSEGFETPLAPEALRKRLAADGVIRGRGRINRAGLGQPDVIAHVRGVRPDQ</sequence>
<name>A0A0L8MHT1_STRVG</name>
<dbReference type="Proteomes" id="UP000037084">
    <property type="component" value="Unassembled WGS sequence"/>
</dbReference>
<dbReference type="RefSeq" id="WP_053172385.1">
    <property type="nucleotide sequence ID" value="NZ_LGUV01000234.1"/>
</dbReference>
<evidence type="ECO:0000313" key="2">
    <source>
        <dbReference type="Proteomes" id="UP000037084"/>
    </source>
</evidence>
<gene>
    <name evidence="1" type="ORF">ADK75_18730</name>
</gene>
<reference evidence="2" key="1">
    <citation type="submission" date="2015-07" db="EMBL/GenBank/DDBJ databases">
        <authorList>
            <consortium name="Consortium for Microbial Forensics and Genomics (microFORGE)"/>
            <person name="Knight B.M."/>
            <person name="Roberts D.P."/>
            <person name="Lin D."/>
            <person name="Hari K."/>
            <person name="Fletcher J."/>
            <person name="Melcher U."/>
            <person name="Blagden T."/>
            <person name="Winegar R.A."/>
        </authorList>
    </citation>
    <scope>NUCLEOTIDE SEQUENCE [LARGE SCALE GENOMIC DNA]</scope>
    <source>
        <strain evidence="2">NRRL B-1447</strain>
    </source>
</reference>
<evidence type="ECO:0000313" key="1">
    <source>
        <dbReference type="EMBL" id="KOG49977.1"/>
    </source>
</evidence>
<dbReference type="PATRIC" id="fig|1961.12.peg.4258"/>
<proteinExistence type="predicted"/>
<dbReference type="EMBL" id="LGUV01000234">
    <property type="protein sequence ID" value="KOG49977.1"/>
    <property type="molecule type" value="Genomic_DNA"/>
</dbReference>
<comment type="caution">
    <text evidence="1">The sequence shown here is derived from an EMBL/GenBank/DDBJ whole genome shotgun (WGS) entry which is preliminary data.</text>
</comment>